<dbReference type="PANTHER" id="PTHR28019">
    <property type="entry name" value="CELL MEMBRANE PROTEIN YLR413W-RELATED"/>
    <property type="match status" value="1"/>
</dbReference>
<dbReference type="VEuPathDB" id="FungiDB:YALI0_B07601g"/>
<dbReference type="Proteomes" id="UP000256601">
    <property type="component" value="Unassembled WGS sequence"/>
</dbReference>
<keyword evidence="2" id="KW-0732">Signal</keyword>
<keyword evidence="1" id="KW-0472">Membrane</keyword>
<keyword evidence="1" id="KW-0812">Transmembrane</keyword>
<dbReference type="VEuPathDB" id="FungiDB:YALI1_B09993g"/>
<feature type="transmembrane region" description="Helical" evidence="1">
    <location>
        <begin position="158"/>
        <end position="181"/>
    </location>
</feature>
<proteinExistence type="predicted"/>
<feature type="transmembrane region" description="Helical" evidence="1">
    <location>
        <begin position="193"/>
        <end position="215"/>
    </location>
</feature>
<dbReference type="AlphaFoldDB" id="A0A371C4I0"/>
<evidence type="ECO:0000256" key="2">
    <source>
        <dbReference type="SAM" id="SignalP"/>
    </source>
</evidence>
<dbReference type="InterPro" id="IPR009571">
    <property type="entry name" value="SUR7/Rim9-like_fungi"/>
</dbReference>
<dbReference type="GO" id="GO:0051285">
    <property type="term" value="C:cell cortex of cell tip"/>
    <property type="evidence" value="ECO:0007669"/>
    <property type="project" value="TreeGrafter"/>
</dbReference>
<evidence type="ECO:0000256" key="1">
    <source>
        <dbReference type="SAM" id="Phobius"/>
    </source>
</evidence>
<keyword evidence="1" id="KW-1133">Transmembrane helix</keyword>
<feature type="transmembrane region" description="Helical" evidence="1">
    <location>
        <begin position="235"/>
        <end position="257"/>
    </location>
</feature>
<feature type="chain" id="PRO_5016606076" evidence="2">
    <location>
        <begin position="25"/>
        <end position="295"/>
    </location>
</feature>
<dbReference type="GO" id="GO:0031505">
    <property type="term" value="P:fungal-type cell wall organization"/>
    <property type="evidence" value="ECO:0007669"/>
    <property type="project" value="TreeGrafter"/>
</dbReference>
<dbReference type="InterPro" id="IPR052413">
    <property type="entry name" value="SUR7_domain"/>
</dbReference>
<protein>
    <submittedName>
        <fullName evidence="3">Actin cortical patch SUR7/pH-response regulator pali</fullName>
    </submittedName>
</protein>
<accession>A0A371C4I0</accession>
<dbReference type="PANTHER" id="PTHR28019:SF2">
    <property type="entry name" value="CELL MEMBRANE PROTEIN YLR413W-RELATED"/>
    <property type="match status" value="1"/>
</dbReference>
<dbReference type="GO" id="GO:0005886">
    <property type="term" value="C:plasma membrane"/>
    <property type="evidence" value="ECO:0007669"/>
    <property type="project" value="InterPro"/>
</dbReference>
<sequence length="295" mass="32145">MGAGRTCCIMAIPMLGSLAALVLAIFVMVGSTSNSAPINDLYFLRIDTTNLSVSSVVPDINGVDVSSTVNSIAHEVGISDFYTSGLWNYCTAKKPDPNNANLMNYTFCDKPKAMYWFNPEEILSESLSQGPSLTSELSAVMPEDVKKYLDILAGASKAMFVCYLVGTIFAFLTFVLGWFTFYSRGTTCCVATLALLTFLLLLVSSGISTGTYMIVRDAFNNNLSEFGIRGSLNTKMYGITWGAAVAAAWACFGWFFAICCGNTDRVKVVTEEKQPFIGYVPDPYQPHGHQEGHRI</sequence>
<feature type="signal peptide" evidence="2">
    <location>
        <begin position="1"/>
        <end position="24"/>
    </location>
</feature>
<gene>
    <name evidence="3" type="ORF">B0I71DRAFT_133010</name>
</gene>
<evidence type="ECO:0000313" key="3">
    <source>
        <dbReference type="EMBL" id="RDW25234.1"/>
    </source>
</evidence>
<dbReference type="EMBL" id="KZ859008">
    <property type="protein sequence ID" value="RDW25234.1"/>
    <property type="molecule type" value="Genomic_DNA"/>
</dbReference>
<dbReference type="Pfam" id="PF06687">
    <property type="entry name" value="SUR7"/>
    <property type="match status" value="1"/>
</dbReference>
<evidence type="ECO:0000313" key="4">
    <source>
        <dbReference type="Proteomes" id="UP000256601"/>
    </source>
</evidence>
<name>A0A371C4I0_YARLL</name>
<organism evidence="3 4">
    <name type="scientific">Yarrowia lipolytica</name>
    <name type="common">Candida lipolytica</name>
    <dbReference type="NCBI Taxonomy" id="4952"/>
    <lineage>
        <taxon>Eukaryota</taxon>
        <taxon>Fungi</taxon>
        <taxon>Dikarya</taxon>
        <taxon>Ascomycota</taxon>
        <taxon>Saccharomycotina</taxon>
        <taxon>Dipodascomycetes</taxon>
        <taxon>Dipodascales</taxon>
        <taxon>Dipodascales incertae sedis</taxon>
        <taxon>Yarrowia</taxon>
    </lineage>
</organism>
<reference evidence="3 4" key="1">
    <citation type="submission" date="2018-07" db="EMBL/GenBank/DDBJ databases">
        <title>Draft Genome Assemblies for Five Robust Yarrowia lipolytica Strains Exhibiting High Lipid Production and Pentose Sugar Utilization and Sugar Alcohol Secretion from Undetoxified Lignocellulosic Biomass Hydrolysates.</title>
        <authorList>
            <consortium name="DOE Joint Genome Institute"/>
            <person name="Walker C."/>
            <person name="Ryu S."/>
            <person name="Na H."/>
            <person name="Zane M."/>
            <person name="LaButti K."/>
            <person name="Lipzen A."/>
            <person name="Haridas S."/>
            <person name="Barry K."/>
            <person name="Grigoriev I.V."/>
            <person name="Quarterman J."/>
            <person name="Slininger P."/>
            <person name="Dien B."/>
            <person name="Trinh C.T."/>
        </authorList>
    </citation>
    <scope>NUCLEOTIDE SEQUENCE [LARGE SCALE GENOMIC DNA]</scope>
    <source>
        <strain evidence="3 4">YB392</strain>
    </source>
</reference>